<dbReference type="Gene3D" id="3.30.1600.10">
    <property type="entry name" value="SIR2/SIRT2 'Small Domain"/>
    <property type="match status" value="1"/>
</dbReference>
<feature type="compositionally biased region" description="Basic and acidic residues" evidence="8">
    <location>
        <begin position="247"/>
        <end position="259"/>
    </location>
</feature>
<evidence type="ECO:0000313" key="10">
    <source>
        <dbReference type="EMBL" id="KAF2233579.1"/>
    </source>
</evidence>
<feature type="non-terminal residue" evidence="10">
    <location>
        <position position="1"/>
    </location>
</feature>
<comment type="similarity">
    <text evidence="2">Belongs to the sirtuin family. Class I subfamily.</text>
</comment>
<dbReference type="GO" id="GO:0005634">
    <property type="term" value="C:nucleus"/>
    <property type="evidence" value="ECO:0007669"/>
    <property type="project" value="TreeGrafter"/>
</dbReference>
<dbReference type="EMBL" id="ML991805">
    <property type="protein sequence ID" value="KAF2233579.1"/>
    <property type="molecule type" value="Genomic_DNA"/>
</dbReference>
<dbReference type="SUPFAM" id="SSF52467">
    <property type="entry name" value="DHS-like NAD/FAD-binding domain"/>
    <property type="match status" value="1"/>
</dbReference>
<evidence type="ECO:0000256" key="8">
    <source>
        <dbReference type="SAM" id="MobiDB-lite"/>
    </source>
</evidence>
<dbReference type="GO" id="GO:0070403">
    <property type="term" value="F:NAD+ binding"/>
    <property type="evidence" value="ECO:0007669"/>
    <property type="project" value="InterPro"/>
</dbReference>
<sequence>GPNCCGAEEAANYRKRLHEIGAEHFVLETVTSGNVTAKKLCTAFGINITPFLEAPDEDLYPLLGKLITDELSKRQKLPQFNTIDDAATLLNKSQNVVVITGAGISTSLGIPDFRSKHTGFYSKLLEMGYTDPEEVFDIHNFDEDPRTFYELAGSIVPDLKQWTPTHEFIHLLQQKGKLLTNYTQNIDNLESNAGISTEKLIQCHGSWATATCRKCGWKVPGSDIFEDVKAKRVAKCRVCIQRMKNERPGIKRKRSSNDGKKRKKSRDDSDDDDDGRYDIPEPGVMKPDITFFGEPLPNMFFDRITQHDLEKVDLVLVIGTSMKVAPVSEIPRIMPPMVPHIYISLDPVHHINFDITLLGQCDTIVSELCKRADWELNHDMISHDEANVIVPCEGHEGRCKVYSVPNSSN</sequence>
<evidence type="ECO:0000259" key="9">
    <source>
        <dbReference type="PROSITE" id="PS50305"/>
    </source>
</evidence>
<feature type="region of interest" description="Disordered" evidence="8">
    <location>
        <begin position="247"/>
        <end position="284"/>
    </location>
</feature>
<evidence type="ECO:0000256" key="2">
    <source>
        <dbReference type="ARBA" id="ARBA00006924"/>
    </source>
</evidence>
<dbReference type="PANTHER" id="PTHR11085">
    <property type="entry name" value="NAD-DEPENDENT PROTEIN DEACYLASE SIRTUIN-5, MITOCHONDRIAL-RELATED"/>
    <property type="match status" value="1"/>
</dbReference>
<dbReference type="AlphaFoldDB" id="A0A6A6H6S8"/>
<dbReference type="PROSITE" id="PS50305">
    <property type="entry name" value="SIRTUIN"/>
    <property type="match status" value="1"/>
</dbReference>
<feature type="binding site" evidence="7">
    <location>
        <position position="236"/>
    </location>
    <ligand>
        <name>Zn(2+)</name>
        <dbReference type="ChEBI" id="CHEBI:29105"/>
    </ligand>
</feature>
<dbReference type="OrthoDB" id="420264at2759"/>
<evidence type="ECO:0000256" key="1">
    <source>
        <dbReference type="ARBA" id="ARBA00001947"/>
    </source>
</evidence>
<name>A0A6A6H6S8_VIRVR</name>
<evidence type="ECO:0000256" key="3">
    <source>
        <dbReference type="ARBA" id="ARBA00022679"/>
    </source>
</evidence>
<gene>
    <name evidence="10" type="ORF">EV356DRAFT_448112</name>
</gene>
<keyword evidence="4 7" id="KW-0479">Metal-binding</keyword>
<keyword evidence="6" id="KW-0520">NAD</keyword>
<dbReference type="PANTHER" id="PTHR11085:SF9">
    <property type="entry name" value="NAD-DEPENDENT PROTEIN DEACETYLASE SIRTUIN-1"/>
    <property type="match status" value="1"/>
</dbReference>
<dbReference type="InterPro" id="IPR050134">
    <property type="entry name" value="NAD-dep_sirtuin_deacylases"/>
</dbReference>
<comment type="cofactor">
    <cofactor evidence="1">
        <name>Zn(2+)</name>
        <dbReference type="ChEBI" id="CHEBI:29105"/>
    </cofactor>
</comment>
<keyword evidence="3" id="KW-0808">Transferase</keyword>
<feature type="active site" description="Proton acceptor" evidence="7">
    <location>
        <position position="204"/>
    </location>
</feature>
<evidence type="ECO:0000256" key="7">
    <source>
        <dbReference type="PROSITE-ProRule" id="PRU00236"/>
    </source>
</evidence>
<dbReference type="GO" id="GO:0046970">
    <property type="term" value="F:histone H4K16 deacetylase activity, NAD-dependent"/>
    <property type="evidence" value="ECO:0007669"/>
    <property type="project" value="TreeGrafter"/>
</dbReference>
<evidence type="ECO:0000256" key="6">
    <source>
        <dbReference type="ARBA" id="ARBA00023027"/>
    </source>
</evidence>
<dbReference type="InterPro" id="IPR026591">
    <property type="entry name" value="Sirtuin_cat_small_dom_sf"/>
</dbReference>
<keyword evidence="5 7" id="KW-0862">Zinc</keyword>
<feature type="binding site" evidence="7">
    <location>
        <position position="215"/>
    </location>
    <ligand>
        <name>Zn(2+)</name>
        <dbReference type="ChEBI" id="CHEBI:29105"/>
    </ligand>
</feature>
<feature type="binding site" evidence="7">
    <location>
        <position position="239"/>
    </location>
    <ligand>
        <name>Zn(2+)</name>
        <dbReference type="ChEBI" id="CHEBI:29105"/>
    </ligand>
</feature>
<dbReference type="GO" id="GO:0046872">
    <property type="term" value="F:metal ion binding"/>
    <property type="evidence" value="ECO:0007669"/>
    <property type="project" value="UniProtKB-KW"/>
</dbReference>
<reference evidence="10" key="1">
    <citation type="journal article" date="2020" name="Stud. Mycol.">
        <title>101 Dothideomycetes genomes: a test case for predicting lifestyles and emergence of pathogens.</title>
        <authorList>
            <person name="Haridas S."/>
            <person name="Albert R."/>
            <person name="Binder M."/>
            <person name="Bloem J."/>
            <person name="Labutti K."/>
            <person name="Salamov A."/>
            <person name="Andreopoulos B."/>
            <person name="Baker S."/>
            <person name="Barry K."/>
            <person name="Bills G."/>
            <person name="Bluhm B."/>
            <person name="Cannon C."/>
            <person name="Castanera R."/>
            <person name="Culley D."/>
            <person name="Daum C."/>
            <person name="Ezra D."/>
            <person name="Gonzalez J."/>
            <person name="Henrissat B."/>
            <person name="Kuo A."/>
            <person name="Liang C."/>
            <person name="Lipzen A."/>
            <person name="Lutzoni F."/>
            <person name="Magnuson J."/>
            <person name="Mondo S."/>
            <person name="Nolan M."/>
            <person name="Ohm R."/>
            <person name="Pangilinan J."/>
            <person name="Park H.-J."/>
            <person name="Ramirez L."/>
            <person name="Alfaro M."/>
            <person name="Sun H."/>
            <person name="Tritt A."/>
            <person name="Yoshinaga Y."/>
            <person name="Zwiers L.-H."/>
            <person name="Turgeon B."/>
            <person name="Goodwin S."/>
            <person name="Spatafora J."/>
            <person name="Crous P."/>
            <person name="Grigoriev I."/>
        </authorList>
    </citation>
    <scope>NUCLEOTIDE SEQUENCE</scope>
    <source>
        <strain evidence="10">Tuck. ex Michener</strain>
    </source>
</reference>
<accession>A0A6A6H6S8</accession>
<dbReference type="InterPro" id="IPR026590">
    <property type="entry name" value="Ssirtuin_cat_dom"/>
</dbReference>
<dbReference type="Pfam" id="PF02146">
    <property type="entry name" value="SIR2"/>
    <property type="match status" value="1"/>
</dbReference>
<evidence type="ECO:0000256" key="5">
    <source>
        <dbReference type="ARBA" id="ARBA00022833"/>
    </source>
</evidence>
<evidence type="ECO:0000313" key="11">
    <source>
        <dbReference type="Proteomes" id="UP000800092"/>
    </source>
</evidence>
<dbReference type="InterPro" id="IPR003000">
    <property type="entry name" value="Sirtuin"/>
</dbReference>
<feature type="domain" description="Deacetylase sirtuin-type" evidence="9">
    <location>
        <begin position="76"/>
        <end position="375"/>
    </location>
</feature>
<proteinExistence type="inferred from homology"/>
<feature type="binding site" evidence="7">
    <location>
        <position position="212"/>
    </location>
    <ligand>
        <name>Zn(2+)</name>
        <dbReference type="ChEBI" id="CHEBI:29105"/>
    </ligand>
</feature>
<protein>
    <submittedName>
        <fullName evidence="10">SIR2-domain-containing protein</fullName>
    </submittedName>
</protein>
<keyword evidence="11" id="KW-1185">Reference proteome</keyword>
<evidence type="ECO:0000256" key="4">
    <source>
        <dbReference type="ARBA" id="ARBA00022723"/>
    </source>
</evidence>
<dbReference type="Proteomes" id="UP000800092">
    <property type="component" value="Unassembled WGS sequence"/>
</dbReference>
<dbReference type="Gene3D" id="3.40.50.1220">
    <property type="entry name" value="TPP-binding domain"/>
    <property type="match status" value="1"/>
</dbReference>
<organism evidence="10 11">
    <name type="scientific">Viridothelium virens</name>
    <name type="common">Speckled blister lichen</name>
    <name type="synonym">Trypethelium virens</name>
    <dbReference type="NCBI Taxonomy" id="1048519"/>
    <lineage>
        <taxon>Eukaryota</taxon>
        <taxon>Fungi</taxon>
        <taxon>Dikarya</taxon>
        <taxon>Ascomycota</taxon>
        <taxon>Pezizomycotina</taxon>
        <taxon>Dothideomycetes</taxon>
        <taxon>Dothideomycetes incertae sedis</taxon>
        <taxon>Trypetheliales</taxon>
        <taxon>Trypetheliaceae</taxon>
        <taxon>Viridothelium</taxon>
    </lineage>
</organism>
<dbReference type="InterPro" id="IPR029035">
    <property type="entry name" value="DHS-like_NAD/FAD-binding_dom"/>
</dbReference>